<dbReference type="PANTHER" id="PTHR34222">
    <property type="entry name" value="GAG_PRE-INTEGRS DOMAIN-CONTAINING PROTEIN"/>
    <property type="match status" value="1"/>
</dbReference>
<evidence type="ECO:0000313" key="2">
    <source>
        <dbReference type="Proteomes" id="UP000826656"/>
    </source>
</evidence>
<gene>
    <name evidence="1" type="ORF">KY290_003608</name>
</gene>
<evidence type="ECO:0000313" key="1">
    <source>
        <dbReference type="EMBL" id="KAH0784010.1"/>
    </source>
</evidence>
<comment type="caution">
    <text evidence="1">The sequence shown here is derived from an EMBL/GenBank/DDBJ whole genome shotgun (WGS) entry which is preliminary data.</text>
</comment>
<organism evidence="1 2">
    <name type="scientific">Solanum tuberosum</name>
    <name type="common">Potato</name>
    <dbReference type="NCBI Taxonomy" id="4113"/>
    <lineage>
        <taxon>Eukaryota</taxon>
        <taxon>Viridiplantae</taxon>
        <taxon>Streptophyta</taxon>
        <taxon>Embryophyta</taxon>
        <taxon>Tracheophyta</taxon>
        <taxon>Spermatophyta</taxon>
        <taxon>Magnoliopsida</taxon>
        <taxon>eudicotyledons</taxon>
        <taxon>Gunneridae</taxon>
        <taxon>Pentapetalae</taxon>
        <taxon>asterids</taxon>
        <taxon>lamiids</taxon>
        <taxon>Solanales</taxon>
        <taxon>Solanaceae</taxon>
        <taxon>Solanoideae</taxon>
        <taxon>Solaneae</taxon>
        <taxon>Solanum</taxon>
    </lineage>
</organism>
<dbReference type="Proteomes" id="UP000826656">
    <property type="component" value="Unassembled WGS sequence"/>
</dbReference>
<reference evidence="1 2" key="1">
    <citation type="journal article" date="2021" name="bioRxiv">
        <title>Chromosome-scale and haplotype-resolved genome assembly of a tetraploid potato cultivar.</title>
        <authorList>
            <person name="Sun H."/>
            <person name="Jiao W.-B."/>
            <person name="Krause K."/>
            <person name="Campoy J.A."/>
            <person name="Goel M."/>
            <person name="Folz-Donahue K."/>
            <person name="Kukat C."/>
            <person name="Huettel B."/>
            <person name="Schneeberger K."/>
        </authorList>
    </citation>
    <scope>NUCLEOTIDE SEQUENCE [LARGE SCALE GENOMIC DNA]</scope>
    <source>
        <strain evidence="1">SolTubOtavaFocal</strain>
        <tissue evidence="1">Leaves</tissue>
    </source>
</reference>
<name>A0ABQ7WTW4_SOLTU</name>
<sequence length="132" mass="15285">MKEIASLKQKNGEPVYEFLSKMESIWNQLTMTEPVFRNSDTAAKFLAYHNNDKLIQFLMVLTDDYEPTWAALLNQQPLPTLENALPHLKFEETRLDLTRPVDNSVLQPLTELVPNFVAIVVNWSCLTQLRSY</sequence>
<evidence type="ECO:0008006" key="3">
    <source>
        <dbReference type="Google" id="ProtNLM"/>
    </source>
</evidence>
<keyword evidence="2" id="KW-1185">Reference proteome</keyword>
<dbReference type="EMBL" id="JAIVGD010000001">
    <property type="protein sequence ID" value="KAH0784010.1"/>
    <property type="molecule type" value="Genomic_DNA"/>
</dbReference>
<dbReference type="PANTHER" id="PTHR34222:SF100">
    <property type="entry name" value="CCHC-TYPE DOMAIN-CONTAINING PROTEIN"/>
    <property type="match status" value="1"/>
</dbReference>
<proteinExistence type="predicted"/>
<protein>
    <recommendedName>
        <fullName evidence="3">Retrotransposon gag domain-containing protein</fullName>
    </recommendedName>
</protein>
<accession>A0ABQ7WTW4</accession>